<evidence type="ECO:0000256" key="2">
    <source>
        <dbReference type="SAM" id="SignalP"/>
    </source>
</evidence>
<organism evidence="3 4">
    <name type="scientific">Mycena pura</name>
    <dbReference type="NCBI Taxonomy" id="153505"/>
    <lineage>
        <taxon>Eukaryota</taxon>
        <taxon>Fungi</taxon>
        <taxon>Dikarya</taxon>
        <taxon>Basidiomycota</taxon>
        <taxon>Agaricomycotina</taxon>
        <taxon>Agaricomycetes</taxon>
        <taxon>Agaricomycetidae</taxon>
        <taxon>Agaricales</taxon>
        <taxon>Marasmiineae</taxon>
        <taxon>Mycenaceae</taxon>
        <taxon>Mycena</taxon>
    </lineage>
</organism>
<evidence type="ECO:0000313" key="3">
    <source>
        <dbReference type="EMBL" id="KAJ7213089.1"/>
    </source>
</evidence>
<dbReference type="EMBL" id="JARJCW010000022">
    <property type="protein sequence ID" value="KAJ7213089.1"/>
    <property type="molecule type" value="Genomic_DNA"/>
</dbReference>
<evidence type="ECO:0000313" key="4">
    <source>
        <dbReference type="Proteomes" id="UP001219525"/>
    </source>
</evidence>
<gene>
    <name evidence="3" type="ORF">GGX14DRAFT_620134</name>
</gene>
<name>A0AAD6VIL0_9AGAR</name>
<feature type="region of interest" description="Disordered" evidence="1">
    <location>
        <begin position="119"/>
        <end position="229"/>
    </location>
</feature>
<protein>
    <submittedName>
        <fullName evidence="3">Uncharacterized protein</fullName>
    </submittedName>
</protein>
<dbReference type="AlphaFoldDB" id="A0AAD6VIL0"/>
<keyword evidence="4" id="KW-1185">Reference proteome</keyword>
<proteinExistence type="predicted"/>
<feature type="compositionally biased region" description="Low complexity" evidence="1">
    <location>
        <begin position="209"/>
        <end position="229"/>
    </location>
</feature>
<accession>A0AAD6VIL0</accession>
<reference evidence="3" key="1">
    <citation type="submission" date="2023-03" db="EMBL/GenBank/DDBJ databases">
        <title>Massive genome expansion in bonnet fungi (Mycena s.s.) driven by repeated elements and novel gene families across ecological guilds.</title>
        <authorList>
            <consortium name="Lawrence Berkeley National Laboratory"/>
            <person name="Harder C.B."/>
            <person name="Miyauchi S."/>
            <person name="Viragh M."/>
            <person name="Kuo A."/>
            <person name="Thoen E."/>
            <person name="Andreopoulos B."/>
            <person name="Lu D."/>
            <person name="Skrede I."/>
            <person name="Drula E."/>
            <person name="Henrissat B."/>
            <person name="Morin E."/>
            <person name="Kohler A."/>
            <person name="Barry K."/>
            <person name="LaButti K."/>
            <person name="Morin E."/>
            <person name="Salamov A."/>
            <person name="Lipzen A."/>
            <person name="Mereny Z."/>
            <person name="Hegedus B."/>
            <person name="Baldrian P."/>
            <person name="Stursova M."/>
            <person name="Weitz H."/>
            <person name="Taylor A."/>
            <person name="Grigoriev I.V."/>
            <person name="Nagy L.G."/>
            <person name="Martin F."/>
            <person name="Kauserud H."/>
        </authorList>
    </citation>
    <scope>NUCLEOTIDE SEQUENCE</scope>
    <source>
        <strain evidence="3">9144</strain>
    </source>
</reference>
<comment type="caution">
    <text evidence="3">The sequence shown here is derived from an EMBL/GenBank/DDBJ whole genome shotgun (WGS) entry which is preliminary data.</text>
</comment>
<keyword evidence="2" id="KW-0732">Signal</keyword>
<feature type="chain" id="PRO_5041914457" evidence="2">
    <location>
        <begin position="19"/>
        <end position="246"/>
    </location>
</feature>
<feature type="compositionally biased region" description="Low complexity" evidence="1">
    <location>
        <begin position="120"/>
        <end position="199"/>
    </location>
</feature>
<feature type="signal peptide" evidence="2">
    <location>
        <begin position="1"/>
        <end position="18"/>
    </location>
</feature>
<evidence type="ECO:0000256" key="1">
    <source>
        <dbReference type="SAM" id="MobiDB-lite"/>
    </source>
</evidence>
<sequence length="246" mass="23952">MRSTPLLVVASFLAVAFGQGNLVINTPAPPDHCEPTLLTWSGGTPPYFLNYLCVWGSAQLVPSVADGNDPTKILESFPTLTSLSITWNVTELVGQACLLVLKDSTGLTQTSAVITVQPGTTTCDASSSSSHHTSTATSTSGTKVGTSAAKSSASKSAPSSSAAKKTSATTVVTSSTKPSASAPTVSGSGSGGLSSIASSTAPGSPVPSNPVSALPSPSSSSSGAGPTGVPAAAAAAAIGAVFAALI</sequence>
<dbReference type="Proteomes" id="UP001219525">
    <property type="component" value="Unassembled WGS sequence"/>
</dbReference>